<feature type="transmembrane region" description="Helical" evidence="11">
    <location>
        <begin position="182"/>
        <end position="204"/>
    </location>
</feature>
<evidence type="ECO:0000256" key="6">
    <source>
        <dbReference type="ARBA" id="ARBA00022597"/>
    </source>
</evidence>
<dbReference type="AlphaFoldDB" id="A0A7T7XJG4"/>
<evidence type="ECO:0000256" key="5">
    <source>
        <dbReference type="ARBA" id="ARBA00022475"/>
    </source>
</evidence>
<dbReference type="Gene3D" id="1.10.3720.10">
    <property type="entry name" value="MetI-like"/>
    <property type="match status" value="1"/>
</dbReference>
<dbReference type="InterPro" id="IPR000515">
    <property type="entry name" value="MetI-like"/>
</dbReference>
<dbReference type="InterPro" id="IPR035906">
    <property type="entry name" value="MetI-like_sf"/>
</dbReference>
<dbReference type="GO" id="GO:0005886">
    <property type="term" value="C:plasma membrane"/>
    <property type="evidence" value="ECO:0007669"/>
    <property type="project" value="UniProtKB-SubCell"/>
</dbReference>
<protein>
    <recommendedName>
        <fullName evidence="10">Maltose/maltodextrin transport system permease protein MalG</fullName>
    </recommendedName>
</protein>
<gene>
    <name evidence="13" type="ORF">JFL75_11050</name>
</gene>
<evidence type="ECO:0000256" key="2">
    <source>
        <dbReference type="ARBA" id="ARBA00004651"/>
    </source>
</evidence>
<keyword evidence="8 11" id="KW-1133">Transmembrane helix</keyword>
<dbReference type="SUPFAM" id="SSF161098">
    <property type="entry name" value="MetI-like"/>
    <property type="match status" value="1"/>
</dbReference>
<evidence type="ECO:0000256" key="9">
    <source>
        <dbReference type="ARBA" id="ARBA00023136"/>
    </source>
</evidence>
<dbReference type="CDD" id="cd06261">
    <property type="entry name" value="TM_PBP2"/>
    <property type="match status" value="1"/>
</dbReference>
<dbReference type="PROSITE" id="PS50928">
    <property type="entry name" value="ABC_TM1"/>
    <property type="match status" value="1"/>
</dbReference>
<evidence type="ECO:0000256" key="10">
    <source>
        <dbReference type="ARBA" id="ARBA00041109"/>
    </source>
</evidence>
<sequence length="276" mass="31283">MKSKRLNNIILTALLVILVVILLFPIYWTFNSSVSTPQKILSKNPPLIPRDMTFKAYEEVIERKPIMLWFFNTIFISMGATIFSLACSLLAGYSLSRYKTHGQQLMGYVLLLSRMLPGTLLVIPIYMVFSRMKLINTYQSLIIMNLVNIIPFATWMMKGFFDSIPKQIEEAAHIDGCSWFTSFVRITMPLTLPGIAAVTIYSLILCWNEFLYARTLAYNQSKWVFTVGLASFIGEHSINWSQIMAGGILFILPLIIFFILLEPFLVSGMASGSVKG</sequence>
<feature type="transmembrane region" description="Helical" evidence="11">
    <location>
        <begin position="9"/>
        <end position="28"/>
    </location>
</feature>
<comment type="function">
    <text evidence="1">Part of the ABC transporter complex MalEFGK involved in maltose/maltodextrin import. Probably responsible for the translocation of the substrate across the membrane.</text>
</comment>
<keyword evidence="7 11" id="KW-0812">Transmembrane</keyword>
<name>A0A7T7XJG4_9SPIR</name>
<evidence type="ECO:0000313" key="14">
    <source>
        <dbReference type="Proteomes" id="UP000595917"/>
    </source>
</evidence>
<evidence type="ECO:0000256" key="1">
    <source>
        <dbReference type="ARBA" id="ARBA00002264"/>
    </source>
</evidence>
<dbReference type="GO" id="GO:0055085">
    <property type="term" value="P:transmembrane transport"/>
    <property type="evidence" value="ECO:0007669"/>
    <property type="project" value="InterPro"/>
</dbReference>
<dbReference type="PANTHER" id="PTHR32243">
    <property type="entry name" value="MALTOSE TRANSPORT SYSTEM PERMEASE-RELATED"/>
    <property type="match status" value="1"/>
</dbReference>
<keyword evidence="14" id="KW-1185">Reference proteome</keyword>
<evidence type="ECO:0000313" key="13">
    <source>
        <dbReference type="EMBL" id="QQO07496.1"/>
    </source>
</evidence>
<feature type="transmembrane region" description="Helical" evidence="11">
    <location>
        <begin position="66"/>
        <end position="93"/>
    </location>
</feature>
<evidence type="ECO:0000256" key="8">
    <source>
        <dbReference type="ARBA" id="ARBA00022989"/>
    </source>
</evidence>
<keyword evidence="5" id="KW-1003">Cell membrane</keyword>
<dbReference type="Proteomes" id="UP000595917">
    <property type="component" value="Chromosome"/>
</dbReference>
<organism evidence="13 14">
    <name type="scientific">Breznakiella homolactica</name>
    <dbReference type="NCBI Taxonomy" id="2798577"/>
    <lineage>
        <taxon>Bacteria</taxon>
        <taxon>Pseudomonadati</taxon>
        <taxon>Spirochaetota</taxon>
        <taxon>Spirochaetia</taxon>
        <taxon>Spirochaetales</taxon>
        <taxon>Breznakiellaceae</taxon>
        <taxon>Breznakiella</taxon>
    </lineage>
</organism>
<dbReference type="PANTHER" id="PTHR32243:SF50">
    <property type="entry name" value="MALTOSE_MALTODEXTRIN TRANSPORT SYSTEM PERMEASE PROTEIN MALG"/>
    <property type="match status" value="1"/>
</dbReference>
<feature type="transmembrane region" description="Helical" evidence="11">
    <location>
        <begin position="240"/>
        <end position="261"/>
    </location>
</feature>
<evidence type="ECO:0000256" key="3">
    <source>
        <dbReference type="ARBA" id="ARBA00009047"/>
    </source>
</evidence>
<evidence type="ECO:0000256" key="7">
    <source>
        <dbReference type="ARBA" id="ARBA00022692"/>
    </source>
</evidence>
<dbReference type="Pfam" id="PF00528">
    <property type="entry name" value="BPD_transp_1"/>
    <property type="match status" value="1"/>
</dbReference>
<keyword evidence="6" id="KW-0762">Sugar transport</keyword>
<evidence type="ECO:0000259" key="12">
    <source>
        <dbReference type="PROSITE" id="PS50928"/>
    </source>
</evidence>
<feature type="domain" description="ABC transmembrane type-1" evidence="12">
    <location>
        <begin position="70"/>
        <end position="261"/>
    </location>
</feature>
<evidence type="ECO:0000256" key="4">
    <source>
        <dbReference type="ARBA" id="ARBA00022448"/>
    </source>
</evidence>
<keyword evidence="4 11" id="KW-0813">Transport</keyword>
<feature type="transmembrane region" description="Helical" evidence="11">
    <location>
        <begin position="141"/>
        <end position="161"/>
    </location>
</feature>
<feature type="transmembrane region" description="Helical" evidence="11">
    <location>
        <begin position="105"/>
        <end position="129"/>
    </location>
</feature>
<keyword evidence="9 11" id="KW-0472">Membrane</keyword>
<dbReference type="KEGG" id="bhc:JFL75_11050"/>
<reference evidence="13" key="1">
    <citation type="submission" date="2021-01" db="EMBL/GenBank/DDBJ databases">
        <title>Description of Breznakiella homolactica.</title>
        <authorList>
            <person name="Song Y."/>
            <person name="Brune A."/>
        </authorList>
    </citation>
    <scope>NUCLEOTIDE SEQUENCE</scope>
    <source>
        <strain evidence="13">RmG30</strain>
    </source>
</reference>
<comment type="subcellular location">
    <subcellularLocation>
        <location evidence="2 11">Cell membrane</location>
        <topology evidence="2 11">Multi-pass membrane protein</topology>
    </subcellularLocation>
</comment>
<dbReference type="InterPro" id="IPR050901">
    <property type="entry name" value="BP-dep_ABC_trans_perm"/>
</dbReference>
<comment type="similarity">
    <text evidence="3">Belongs to the binding-protein-dependent transport system permease family. MalFG subfamily.</text>
</comment>
<accession>A0A7T7XJG4</accession>
<proteinExistence type="inferred from homology"/>
<dbReference type="EMBL" id="CP067089">
    <property type="protein sequence ID" value="QQO07496.1"/>
    <property type="molecule type" value="Genomic_DNA"/>
</dbReference>
<dbReference type="RefSeq" id="WP_215624801.1">
    <property type="nucleotide sequence ID" value="NZ_CP067089.2"/>
</dbReference>
<evidence type="ECO:0000256" key="11">
    <source>
        <dbReference type="RuleBase" id="RU363032"/>
    </source>
</evidence>